<evidence type="ECO:0000256" key="2">
    <source>
        <dbReference type="SAM" id="MobiDB-lite"/>
    </source>
</evidence>
<sequence>MSVEENQTPGTSVVPVKVSKQPQMQGLSLEDDMVDGDLGDGTELRKTHSSSSRKTQSLGGLTEGTLSQTKLGCCNSEEAMAWISKSQQKASWKIPHCGSLNDLSKDELKDRLRQASEAILDKATTHTKSLLLKSDERAKALEKEVNSLQWELSFSQLQMKKAEQSWEQKYNGLLTENKTLINSLQERESEFQELRAENSALGRQCLELLSMLNLREQRVYEGSKPQYSPERNTSVLELAVLGACRCPGVVESCPCSRAAAASRKRLIKLQQELEAQRYRREEALMVADAFRIAFEQQLRKRN</sequence>
<feature type="compositionally biased region" description="Polar residues" evidence="2">
    <location>
        <begin position="1"/>
        <end position="11"/>
    </location>
</feature>
<keyword evidence="1" id="KW-0175">Coiled coil</keyword>
<feature type="compositionally biased region" description="Acidic residues" evidence="2">
    <location>
        <begin position="29"/>
        <end position="40"/>
    </location>
</feature>
<protein>
    <submittedName>
        <fullName evidence="3">Coiled-coil domain containing 125</fullName>
    </submittedName>
</protein>
<dbReference type="GeneTree" id="ENSGT00940000166823"/>
<dbReference type="PANTHER" id="PTHR28616">
    <property type="entry name" value="COILED-COIL DOMAIN-CONTAINING PROTEIN 125"/>
    <property type="match status" value="1"/>
</dbReference>
<dbReference type="Ensembl" id="ENSCSET00000014293.1">
    <property type="protein sequence ID" value="ENSCSEP00000014127.1"/>
    <property type="gene ID" value="ENSCSEG00000009087.1"/>
</dbReference>
<feature type="coiled-coil region" evidence="1">
    <location>
        <begin position="131"/>
        <end position="204"/>
    </location>
</feature>
<feature type="compositionally biased region" description="Polar residues" evidence="2">
    <location>
        <begin position="49"/>
        <end position="61"/>
    </location>
</feature>
<dbReference type="PANTHER" id="PTHR28616:SF1">
    <property type="entry name" value="COILED-COIL DOMAIN-CONTAINING PROTEIN 125"/>
    <property type="match status" value="1"/>
</dbReference>
<reference evidence="3" key="2">
    <citation type="submission" date="2025-08" db="UniProtKB">
        <authorList>
            <consortium name="Ensembl"/>
        </authorList>
    </citation>
    <scope>IDENTIFICATION</scope>
</reference>
<proteinExistence type="predicted"/>
<dbReference type="GO" id="GO:2000146">
    <property type="term" value="P:negative regulation of cell motility"/>
    <property type="evidence" value="ECO:0007669"/>
    <property type="project" value="TreeGrafter"/>
</dbReference>
<keyword evidence="4" id="KW-1185">Reference proteome</keyword>
<feature type="region of interest" description="Disordered" evidence="2">
    <location>
        <begin position="1"/>
        <end position="61"/>
    </location>
</feature>
<reference evidence="3 4" key="1">
    <citation type="journal article" date="2014" name="Nat. Genet.">
        <title>Whole-genome sequence of a flatfish provides insights into ZW sex chromosome evolution and adaptation to a benthic lifestyle.</title>
        <authorList>
            <person name="Chen S."/>
            <person name="Zhang G."/>
            <person name="Shao C."/>
            <person name="Huang Q."/>
            <person name="Liu G."/>
            <person name="Zhang P."/>
            <person name="Song W."/>
            <person name="An N."/>
            <person name="Chalopin D."/>
            <person name="Volff J.N."/>
            <person name="Hong Y."/>
            <person name="Li Q."/>
            <person name="Sha Z."/>
            <person name="Zhou H."/>
            <person name="Xie M."/>
            <person name="Yu Q."/>
            <person name="Liu Y."/>
            <person name="Xiang H."/>
            <person name="Wang N."/>
            <person name="Wu K."/>
            <person name="Yang C."/>
            <person name="Zhou Q."/>
            <person name="Liao X."/>
            <person name="Yang L."/>
            <person name="Hu Q."/>
            <person name="Zhang J."/>
            <person name="Meng L."/>
            <person name="Jin L."/>
            <person name="Tian Y."/>
            <person name="Lian J."/>
            <person name="Yang J."/>
            <person name="Miao G."/>
            <person name="Liu S."/>
            <person name="Liang Z."/>
            <person name="Yan F."/>
            <person name="Li Y."/>
            <person name="Sun B."/>
            <person name="Zhang H."/>
            <person name="Zhang J."/>
            <person name="Zhu Y."/>
            <person name="Du M."/>
            <person name="Zhao Y."/>
            <person name="Schartl M."/>
            <person name="Tang Q."/>
            <person name="Wang J."/>
        </authorList>
    </citation>
    <scope>NUCLEOTIDE SEQUENCE</scope>
</reference>
<accession>A0A3P8VIG7</accession>
<dbReference type="InterPro" id="IPR034608">
    <property type="entry name" value="CCDC125"/>
</dbReference>
<name>A0A3P8VIG7_CYNSE</name>
<dbReference type="GO" id="GO:0035024">
    <property type="term" value="P:negative regulation of Rho protein signal transduction"/>
    <property type="evidence" value="ECO:0007669"/>
    <property type="project" value="TreeGrafter"/>
</dbReference>
<evidence type="ECO:0000313" key="3">
    <source>
        <dbReference type="Ensembl" id="ENSCSEP00000014127.1"/>
    </source>
</evidence>
<evidence type="ECO:0000256" key="1">
    <source>
        <dbReference type="SAM" id="Coils"/>
    </source>
</evidence>
<dbReference type="GO" id="GO:0005737">
    <property type="term" value="C:cytoplasm"/>
    <property type="evidence" value="ECO:0007669"/>
    <property type="project" value="TreeGrafter"/>
</dbReference>
<organism evidence="3 4">
    <name type="scientific">Cynoglossus semilaevis</name>
    <name type="common">Tongue sole</name>
    <dbReference type="NCBI Taxonomy" id="244447"/>
    <lineage>
        <taxon>Eukaryota</taxon>
        <taxon>Metazoa</taxon>
        <taxon>Chordata</taxon>
        <taxon>Craniata</taxon>
        <taxon>Vertebrata</taxon>
        <taxon>Euteleostomi</taxon>
        <taxon>Actinopterygii</taxon>
        <taxon>Neopterygii</taxon>
        <taxon>Teleostei</taxon>
        <taxon>Neoteleostei</taxon>
        <taxon>Acanthomorphata</taxon>
        <taxon>Carangaria</taxon>
        <taxon>Pleuronectiformes</taxon>
        <taxon>Pleuronectoidei</taxon>
        <taxon>Cynoglossidae</taxon>
        <taxon>Cynoglossinae</taxon>
        <taxon>Cynoglossus</taxon>
    </lineage>
</organism>
<dbReference type="AlphaFoldDB" id="A0A3P8VIG7"/>
<reference evidence="3" key="3">
    <citation type="submission" date="2025-09" db="UniProtKB">
        <authorList>
            <consortium name="Ensembl"/>
        </authorList>
    </citation>
    <scope>IDENTIFICATION</scope>
</reference>
<dbReference type="Proteomes" id="UP000265120">
    <property type="component" value="Chromosome Z"/>
</dbReference>
<evidence type="ECO:0000313" key="4">
    <source>
        <dbReference type="Proteomes" id="UP000265120"/>
    </source>
</evidence>